<dbReference type="InParanoid" id="Q24D66"/>
<gene>
    <name evidence="2" type="ORF">TTHERM_01104930</name>
</gene>
<dbReference type="OrthoDB" id="283575at2759"/>
<evidence type="ECO:0000313" key="3">
    <source>
        <dbReference type="Proteomes" id="UP000009168"/>
    </source>
</evidence>
<dbReference type="InterPro" id="IPR009030">
    <property type="entry name" value="Growth_fac_rcpt_cys_sf"/>
</dbReference>
<dbReference type="KEGG" id="tet:TTHERM_01104930"/>
<dbReference type="PANTHER" id="PTHR15332">
    <property type="entry name" value="PROPROTEIN CONVERTASE SUBTILISIN_KEXIN TYPE 5-LIKE"/>
    <property type="match status" value="1"/>
</dbReference>
<reference evidence="3" key="1">
    <citation type="journal article" date="2006" name="PLoS Biol.">
        <title>Macronuclear genome sequence of the ciliate Tetrahymena thermophila, a model eukaryote.</title>
        <authorList>
            <person name="Eisen J.A."/>
            <person name="Coyne R.S."/>
            <person name="Wu M."/>
            <person name="Wu D."/>
            <person name="Thiagarajan M."/>
            <person name="Wortman J.R."/>
            <person name="Badger J.H."/>
            <person name="Ren Q."/>
            <person name="Amedeo P."/>
            <person name="Jones K.M."/>
            <person name="Tallon L.J."/>
            <person name="Delcher A.L."/>
            <person name="Salzberg S.L."/>
            <person name="Silva J.C."/>
            <person name="Haas B.J."/>
            <person name="Majoros W.H."/>
            <person name="Farzad M."/>
            <person name="Carlton J.M."/>
            <person name="Smith R.K. Jr."/>
            <person name="Garg J."/>
            <person name="Pearlman R.E."/>
            <person name="Karrer K.M."/>
            <person name="Sun L."/>
            <person name="Manning G."/>
            <person name="Elde N.C."/>
            <person name="Turkewitz A.P."/>
            <person name="Asai D.J."/>
            <person name="Wilkes D.E."/>
            <person name="Wang Y."/>
            <person name="Cai H."/>
            <person name="Collins K."/>
            <person name="Stewart B.A."/>
            <person name="Lee S.R."/>
            <person name="Wilamowska K."/>
            <person name="Weinberg Z."/>
            <person name="Ruzzo W.L."/>
            <person name="Wloga D."/>
            <person name="Gaertig J."/>
            <person name="Frankel J."/>
            <person name="Tsao C.-C."/>
            <person name="Gorovsky M.A."/>
            <person name="Keeling P.J."/>
            <person name="Waller R.F."/>
            <person name="Patron N.J."/>
            <person name="Cherry J.M."/>
            <person name="Stover N.A."/>
            <person name="Krieger C.J."/>
            <person name="del Toro C."/>
            <person name="Ryder H.F."/>
            <person name="Williamson S.C."/>
            <person name="Barbeau R.A."/>
            <person name="Hamilton E.P."/>
            <person name="Orias E."/>
        </authorList>
    </citation>
    <scope>NUCLEOTIDE SEQUENCE [LARGE SCALE GENOMIC DNA]</scope>
    <source>
        <strain evidence="3">SB210</strain>
    </source>
</reference>
<dbReference type="SUPFAM" id="SSF57184">
    <property type="entry name" value="Growth factor receptor domain"/>
    <property type="match status" value="2"/>
</dbReference>
<dbReference type="SMART" id="SM00261">
    <property type="entry name" value="FU"/>
    <property type="match status" value="5"/>
</dbReference>
<feature type="domain" description="EGF-like" evidence="1">
    <location>
        <begin position="827"/>
        <end position="867"/>
    </location>
</feature>
<dbReference type="RefSeq" id="XP_001025968.2">
    <property type="nucleotide sequence ID" value="XM_001025968.2"/>
</dbReference>
<feature type="domain" description="EGF-like" evidence="1">
    <location>
        <begin position="968"/>
        <end position="1004"/>
    </location>
</feature>
<evidence type="ECO:0000313" key="2">
    <source>
        <dbReference type="EMBL" id="EAS05723.2"/>
    </source>
</evidence>
<keyword evidence="3" id="KW-1185">Reference proteome</keyword>
<feature type="domain" description="EGF-like" evidence="1">
    <location>
        <begin position="1021"/>
        <end position="1053"/>
    </location>
</feature>
<proteinExistence type="predicted"/>
<dbReference type="EMBL" id="GG662332">
    <property type="protein sequence ID" value="EAS05723.2"/>
    <property type="molecule type" value="Genomic_DNA"/>
</dbReference>
<name>Q24D66_TETTS</name>
<feature type="domain" description="EGF-like" evidence="1">
    <location>
        <begin position="920"/>
        <end position="958"/>
    </location>
</feature>
<protein>
    <submittedName>
        <fullName evidence="2">Bowman-birk serine protease inhibitor family protein</fullName>
    </submittedName>
</protein>
<organism evidence="2 3">
    <name type="scientific">Tetrahymena thermophila (strain SB210)</name>
    <dbReference type="NCBI Taxonomy" id="312017"/>
    <lineage>
        <taxon>Eukaryota</taxon>
        <taxon>Sar</taxon>
        <taxon>Alveolata</taxon>
        <taxon>Ciliophora</taxon>
        <taxon>Intramacronucleata</taxon>
        <taxon>Oligohymenophorea</taxon>
        <taxon>Hymenostomatida</taxon>
        <taxon>Tetrahymenina</taxon>
        <taxon>Tetrahymenidae</taxon>
        <taxon>Tetrahymena</taxon>
    </lineage>
</organism>
<dbReference type="InterPro" id="IPR006212">
    <property type="entry name" value="Furin_repeat"/>
</dbReference>
<dbReference type="SMART" id="SM00181">
    <property type="entry name" value="EGF"/>
    <property type="match status" value="5"/>
</dbReference>
<dbReference type="Proteomes" id="UP000009168">
    <property type="component" value="Unassembled WGS sequence"/>
</dbReference>
<dbReference type="eggNOG" id="KOG3525">
    <property type="taxonomic scope" value="Eukaryota"/>
</dbReference>
<dbReference type="HOGENOM" id="CLU_261411_0_0_1"/>
<dbReference type="InterPro" id="IPR000742">
    <property type="entry name" value="EGF"/>
</dbReference>
<feature type="domain" description="EGF-like" evidence="1">
    <location>
        <begin position="875"/>
        <end position="912"/>
    </location>
</feature>
<dbReference type="PANTHER" id="PTHR15332:SF175">
    <property type="entry name" value="PROPROTEIN CONVERTASE SUBTILISIN_KEXIN TYPE 5-LIKE"/>
    <property type="match status" value="1"/>
</dbReference>
<dbReference type="Gene3D" id="2.10.220.10">
    <property type="entry name" value="Hormone Receptor, Insulin-like Growth Factor Receptor 1, Chain A, domain 2"/>
    <property type="match status" value="1"/>
</dbReference>
<sequence>MTKIFEFLYGSQVYYPYSRSCSISKQILAFVGVSNNSIQGPFFQTNLQEMSILPKLKYYFDFVKASSKNQQIYNLAPEYQTCYSANSVDSINWPYYQFKCKGQFISDYSINFQEESGIIISFDFLVTTHDTNYYNGILSIINQDVISPQVIVLYVFRYDQGRIYDLIVDKNYGRHDSPQQAIVQNVQHRITIIFKLNFGSFFQQCNGCNIYINNLDCFSCQDSNDYLKLDQIYTCQPSCIYPYISSSSNLCTLDISNQSQCKIDGQDLFQQAGCTCPEGQYFDIHSNKCVNCLYYCKSCQTPFTCDTYLYSQNLKGQCDQNSFDNETQCISNYLNILSRQNQMFLIDSNQIFCSTQSNIYILQNFMVRDNALRLGWESNSFFFTLNFNLKISQLNQQNIYTICYLMNKNTHIFSLISQFNSQNNLQLKLIVDNNDIILQAYIEADTDTWIGFYYDSLGINLALKYKYQQISYYRISRKNIIKYNLDDPYLIIGIQSPLFQNGYPLCGLIGDNNWIIKGDNSMRNFFNELIQFSEIDTNMIVDFNLLDYQLELQQKQLALSNRGDSSLTLNFINNNYVFDDQIGMMMTPQNESIIRLGNKINQVPFSFMLQIKPIDYSQCGNYYFNILTFVLSSNAQIIFRIKTDQYIRQKYYLEVCTYDYNCKRFQKSKINYSQPNNLFFKISYLEYSSSLVIVKFNLVSNYISDEIEMQLPFITSGNPIFYDIKLGDQYSNFYLKPLSNNHPIFFSRIQIFLGGFYYLSYDNKDPCFIYINRRNMTCIYPKKDYVIKDGIAIPKNDCNKNNKLNDQLLYYNENTKTCQNSGLFIPNCVNINIQTKLCIQCIDNKMVLPKCQCPDGMFLQQDSNSCKYCSSQCLTCAQTQNNCLTCKNSLQIPPSCKCQYNDYYLDSDNICRQCNSNCSSCKDRPDYCLTCSQFRINPPQCNCNPDLYYLDQITNSCLPKICPNKCKQCNQNNQCTQCRGDRLYPPDCNCGEGFYDDPSQENCQKCQEGFYYDVVQKKCEKCFYSCATCFGNLKFNCNSCLFNLKLTENNECVCPNNLTMPINSNQCYSLMKIQFNQQFVNNQYQLVIKFDYPIDLLPQRIQGQGINSLFQLQINQLNNNLYQIQRYFISENNQQLTIILQIPNNIQKTDGYLLFQQTYFFYNKQFMYALDPIYSKKPLSFVIGPFFQNTTFKYLLIKYLQKISNLQAQQINFRQYSIQQIQFNLLLCSCFQMFSIHQIYISFWLVLENKSLGMLKIANLLFKIKVILIWEQIQINMFKEAQKYNQINQDLATQYLLIAN</sequence>
<evidence type="ECO:0000259" key="1">
    <source>
        <dbReference type="SMART" id="SM00181"/>
    </source>
</evidence>
<dbReference type="GeneID" id="7846978"/>
<accession>Q24D66</accession>